<name>A0A6D2C5R9_9HELI</name>
<evidence type="ECO:0000313" key="2">
    <source>
        <dbReference type="EMBL" id="TLE02410.1"/>
    </source>
</evidence>
<dbReference type="Proteomes" id="UP000029870">
    <property type="component" value="Unassembled WGS sequence"/>
</dbReference>
<feature type="compositionally biased region" description="Basic and acidic residues" evidence="1">
    <location>
        <begin position="335"/>
        <end position="348"/>
    </location>
</feature>
<evidence type="ECO:0000313" key="3">
    <source>
        <dbReference type="Proteomes" id="UP000029870"/>
    </source>
</evidence>
<dbReference type="GeneID" id="60656090"/>
<dbReference type="RefSeq" id="WP_004085372.1">
    <property type="nucleotide sequence ID" value="NZ_JRPH02000051.1"/>
</dbReference>
<comment type="caution">
    <text evidence="2">The sequence shown here is derived from an EMBL/GenBank/DDBJ whole genome shotgun (WGS) entry which is preliminary data.</text>
</comment>
<sequence length="369" mass="42341">MQKNNSKNTNILSKNAHIDSKRRKAIKDLRDLGLLGAGSILGLQIYKDFKSHSIDSLSSSLDTSLQSHTLDSASILESNALDSLHSLFHSNIPSEILSLPLKYFNVPQTYTMLLESKLPRNQRENLLYIVPLLTSKDFKHTMPSLYHHYNADNNTHSIIYNETSQFLQYHYDTLGSLLKDLQSHHFIARDYRALSQDSNNLLENLIQEMIQNLIIHNTTSHISLNDIRKYQVPKESDLYKEFKALEEDDKKSAIDAYNEALEILADYKDYFFTSTPKKNDQGKILSYKDDKNKARRLLECLNTIGQNNIKALYVGVNDENKFDKLPTPTIMGTNNDKEDNNQSQEDKKRPKFIGRLATTIIIEDGLWLG</sequence>
<feature type="region of interest" description="Disordered" evidence="1">
    <location>
        <begin position="325"/>
        <end position="349"/>
    </location>
</feature>
<dbReference type="EMBL" id="JRPH02000051">
    <property type="protein sequence ID" value="TLE02410.1"/>
    <property type="molecule type" value="Genomic_DNA"/>
</dbReference>
<reference evidence="2 3" key="1">
    <citation type="journal article" date="2014" name="Genome Announc.">
        <title>Draft genome sequences of eight enterohepatic helicobacter species isolated from both laboratory and wild rodents.</title>
        <authorList>
            <person name="Sheh A."/>
            <person name="Shen Z."/>
            <person name="Fox J.G."/>
        </authorList>
    </citation>
    <scope>NUCLEOTIDE SEQUENCE [LARGE SCALE GENOMIC DNA]</scope>
    <source>
        <strain evidence="2 3">Missouri</strain>
    </source>
</reference>
<protein>
    <submittedName>
        <fullName evidence="2">Uncharacterized protein</fullName>
    </submittedName>
</protein>
<organism evidence="2 3">
    <name type="scientific">Helicobacter bilis</name>
    <dbReference type="NCBI Taxonomy" id="37372"/>
    <lineage>
        <taxon>Bacteria</taxon>
        <taxon>Pseudomonadati</taxon>
        <taxon>Campylobacterota</taxon>
        <taxon>Epsilonproteobacteria</taxon>
        <taxon>Campylobacterales</taxon>
        <taxon>Helicobacteraceae</taxon>
        <taxon>Helicobacter</taxon>
    </lineage>
</organism>
<evidence type="ECO:0000256" key="1">
    <source>
        <dbReference type="SAM" id="MobiDB-lite"/>
    </source>
</evidence>
<gene>
    <name evidence="2" type="ORF">LS77_010640</name>
</gene>
<dbReference type="AlphaFoldDB" id="A0A6D2C5R9"/>
<accession>A0A6D2C5R9</accession>
<proteinExistence type="predicted"/>